<feature type="region of interest" description="Disordered" evidence="1">
    <location>
        <begin position="249"/>
        <end position="269"/>
    </location>
</feature>
<dbReference type="HOGENOM" id="CLU_648233_0_0_1"/>
<evidence type="ECO:0000256" key="1">
    <source>
        <dbReference type="SAM" id="MobiDB-lite"/>
    </source>
</evidence>
<reference evidence="3" key="2">
    <citation type="submission" date="2015-01" db="EMBL/GenBank/DDBJ databases">
        <title>Evolutionary Origins and Diversification of the Mycorrhizal Mutualists.</title>
        <authorList>
            <consortium name="DOE Joint Genome Institute"/>
            <consortium name="Mycorrhizal Genomics Consortium"/>
            <person name="Kohler A."/>
            <person name="Kuo A."/>
            <person name="Nagy L.G."/>
            <person name="Floudas D."/>
            <person name="Copeland A."/>
            <person name="Barry K.W."/>
            <person name="Cichocki N."/>
            <person name="Veneault-Fourrey C."/>
            <person name="LaButti K."/>
            <person name="Lindquist E.A."/>
            <person name="Lipzen A."/>
            <person name="Lundell T."/>
            <person name="Morin E."/>
            <person name="Murat C."/>
            <person name="Riley R."/>
            <person name="Ohm R."/>
            <person name="Sun H."/>
            <person name="Tunlid A."/>
            <person name="Henrissat B."/>
            <person name="Grigoriev I.V."/>
            <person name="Hibbett D.S."/>
            <person name="Martin F."/>
        </authorList>
    </citation>
    <scope>NUCLEOTIDE SEQUENCE [LARGE SCALE GENOMIC DNA]</scope>
    <source>
        <strain evidence="3">MUT 4182</strain>
    </source>
</reference>
<feature type="compositionally biased region" description="Pro residues" evidence="1">
    <location>
        <begin position="78"/>
        <end position="87"/>
    </location>
</feature>
<feature type="compositionally biased region" description="Polar residues" evidence="1">
    <location>
        <begin position="256"/>
        <end position="269"/>
    </location>
</feature>
<feature type="non-terminal residue" evidence="2">
    <location>
        <position position="424"/>
    </location>
</feature>
<evidence type="ECO:0000313" key="3">
    <source>
        <dbReference type="Proteomes" id="UP000054248"/>
    </source>
</evidence>
<reference evidence="2 3" key="1">
    <citation type="submission" date="2014-04" db="EMBL/GenBank/DDBJ databases">
        <authorList>
            <consortium name="DOE Joint Genome Institute"/>
            <person name="Kuo A."/>
            <person name="Girlanda M."/>
            <person name="Perotto S."/>
            <person name="Kohler A."/>
            <person name="Nagy L.G."/>
            <person name="Floudas D."/>
            <person name="Copeland A."/>
            <person name="Barry K.W."/>
            <person name="Cichocki N."/>
            <person name="Veneault-Fourrey C."/>
            <person name="LaButti K."/>
            <person name="Lindquist E.A."/>
            <person name="Lipzen A."/>
            <person name="Lundell T."/>
            <person name="Morin E."/>
            <person name="Murat C."/>
            <person name="Sun H."/>
            <person name="Tunlid A."/>
            <person name="Henrissat B."/>
            <person name="Grigoriev I.V."/>
            <person name="Hibbett D.S."/>
            <person name="Martin F."/>
            <person name="Nordberg H.P."/>
            <person name="Cantor M.N."/>
            <person name="Hua S.X."/>
        </authorList>
    </citation>
    <scope>NUCLEOTIDE SEQUENCE [LARGE SCALE GENOMIC DNA]</scope>
    <source>
        <strain evidence="2 3">MUT 4182</strain>
    </source>
</reference>
<protein>
    <submittedName>
        <fullName evidence="2">Uncharacterized protein</fullName>
    </submittedName>
</protein>
<feature type="compositionally biased region" description="Polar residues" evidence="1">
    <location>
        <begin position="61"/>
        <end position="75"/>
    </location>
</feature>
<name>A0A0C3L949_9AGAM</name>
<accession>A0A0C3L949</accession>
<proteinExistence type="predicted"/>
<dbReference type="AlphaFoldDB" id="A0A0C3L949"/>
<organism evidence="2 3">
    <name type="scientific">Tulasnella calospora MUT 4182</name>
    <dbReference type="NCBI Taxonomy" id="1051891"/>
    <lineage>
        <taxon>Eukaryota</taxon>
        <taxon>Fungi</taxon>
        <taxon>Dikarya</taxon>
        <taxon>Basidiomycota</taxon>
        <taxon>Agaricomycotina</taxon>
        <taxon>Agaricomycetes</taxon>
        <taxon>Cantharellales</taxon>
        <taxon>Tulasnellaceae</taxon>
        <taxon>Tulasnella</taxon>
    </lineage>
</organism>
<dbReference type="Proteomes" id="UP000054248">
    <property type="component" value="Unassembled WGS sequence"/>
</dbReference>
<feature type="region of interest" description="Disordered" evidence="1">
    <location>
        <begin position="30"/>
        <end position="89"/>
    </location>
</feature>
<sequence length="424" mass="46721">MAANQAHLLYRRSHHRLPVPPVPRRWIGTSPEAYHSRSRPAIRTGGCARPRRTRRPCGRVSSPQYSSAGVSQNNIAPAPQPVAPVQPPHRGSWIEEMSVEGKLVLCSHSTGPGGSLEWTIQFFPRREYWYYLSQHPANPNLNPRLQLLLDFSPFILKVPGGIMEEALDYLFSKSMAEPAVDPTSVLLPPSRPESPDGPTQIDMIEVPANIFTPARPDSGSKAFVTSAPSDTAKADTTCIEANFIPLPLRAPAPHKPNSTSHLQNRHTNPTNFSHTLFQRLYSTARASIATQQIARLHVTCSTVQEQCHPPQHRVDSGMKLEKDDRAEVNITEMANPAEEGHIAGEDGIMQKDTADPDTDWVKANFAPLPHSARAPHESNSTSNLKTDDVNPTTCSHSSSQRPYSTSRVSIATQQIARLYITCST</sequence>
<dbReference type="EMBL" id="KN822973">
    <property type="protein sequence ID" value="KIO30328.1"/>
    <property type="molecule type" value="Genomic_DNA"/>
</dbReference>
<keyword evidence="3" id="KW-1185">Reference proteome</keyword>
<evidence type="ECO:0000313" key="2">
    <source>
        <dbReference type="EMBL" id="KIO30328.1"/>
    </source>
</evidence>
<feature type="compositionally biased region" description="Polar residues" evidence="1">
    <location>
        <begin position="377"/>
        <end position="406"/>
    </location>
</feature>
<gene>
    <name evidence="2" type="ORF">M407DRAFT_20597</name>
</gene>
<feature type="region of interest" description="Disordered" evidence="1">
    <location>
        <begin position="367"/>
        <end position="406"/>
    </location>
</feature>